<feature type="compositionally biased region" description="Basic residues" evidence="1">
    <location>
        <begin position="157"/>
        <end position="177"/>
    </location>
</feature>
<gene>
    <name evidence="2" type="ORF">AVDCRST_MAG83-552</name>
</gene>
<feature type="compositionally biased region" description="Low complexity" evidence="1">
    <location>
        <begin position="199"/>
        <end position="212"/>
    </location>
</feature>
<dbReference type="AlphaFoldDB" id="A0A6J4HEW7"/>
<dbReference type="EMBL" id="CADCTE010000042">
    <property type="protein sequence ID" value="CAA9222480.1"/>
    <property type="molecule type" value="Genomic_DNA"/>
</dbReference>
<accession>A0A6J4HEW7</accession>
<evidence type="ECO:0000313" key="2">
    <source>
        <dbReference type="EMBL" id="CAA9222480.1"/>
    </source>
</evidence>
<feature type="non-terminal residue" evidence="2">
    <location>
        <position position="218"/>
    </location>
</feature>
<protein>
    <submittedName>
        <fullName evidence="2">Thioredoxin reductase</fullName>
        <ecNumber evidence="2">1.8.1.9</ecNumber>
    </submittedName>
</protein>
<feature type="compositionally biased region" description="Basic residues" evidence="1">
    <location>
        <begin position="25"/>
        <end position="48"/>
    </location>
</feature>
<dbReference type="GO" id="GO:0004791">
    <property type="term" value="F:thioredoxin-disulfide reductase (NADPH) activity"/>
    <property type="evidence" value="ECO:0007669"/>
    <property type="project" value="UniProtKB-EC"/>
</dbReference>
<organism evidence="2">
    <name type="scientific">uncultured Arthrobacter sp</name>
    <dbReference type="NCBI Taxonomy" id="114050"/>
    <lineage>
        <taxon>Bacteria</taxon>
        <taxon>Bacillati</taxon>
        <taxon>Actinomycetota</taxon>
        <taxon>Actinomycetes</taxon>
        <taxon>Micrococcales</taxon>
        <taxon>Micrococcaceae</taxon>
        <taxon>Arthrobacter</taxon>
        <taxon>environmental samples</taxon>
    </lineage>
</organism>
<dbReference type="EC" id="1.8.1.9" evidence="2"/>
<feature type="compositionally biased region" description="Basic residues" evidence="1">
    <location>
        <begin position="80"/>
        <end position="89"/>
    </location>
</feature>
<keyword evidence="2" id="KW-0560">Oxidoreductase</keyword>
<evidence type="ECO:0000256" key="1">
    <source>
        <dbReference type="SAM" id="MobiDB-lite"/>
    </source>
</evidence>
<feature type="region of interest" description="Disordered" evidence="1">
    <location>
        <begin position="1"/>
        <end position="218"/>
    </location>
</feature>
<feature type="non-terminal residue" evidence="2">
    <location>
        <position position="1"/>
    </location>
</feature>
<name>A0A6J4HEW7_9MICC</name>
<sequence>GSGVLGPALRRAPSGVEREPESPPRHHGLRAASRARARCRLRRGRRRAVAGPQRVAGDRRRHLRGGPRPGPRAGPARGRCGGRPRRLGARRPDRGAAGTRRLRSGLGTVHAAAGTGTLGAVRRPRCRGGAGRHAAHCRAPPLGPADGGASAPDARAVLHRGGPHPPARRRLGHHRLRGASACSRGRGGPRCAGPGHGAAGPPAGNQPGTGAALCGPGV</sequence>
<feature type="compositionally biased region" description="Gly residues" evidence="1">
    <location>
        <begin position="185"/>
        <end position="198"/>
    </location>
</feature>
<reference evidence="2" key="1">
    <citation type="submission" date="2020-02" db="EMBL/GenBank/DDBJ databases">
        <authorList>
            <person name="Meier V. D."/>
        </authorList>
    </citation>
    <scope>NUCLEOTIDE SEQUENCE</scope>
    <source>
        <strain evidence="2">AVDCRST_MAG83</strain>
    </source>
</reference>
<proteinExistence type="predicted"/>